<evidence type="ECO:0000313" key="2">
    <source>
        <dbReference type="EMBL" id="EAP86267.1"/>
    </source>
</evidence>
<dbReference type="RefSeq" id="WP_013187652.1">
    <property type="nucleotide sequence ID" value="NC_014230.1"/>
</dbReference>
<accession>A3U8Y1</accession>
<evidence type="ECO:0000256" key="1">
    <source>
        <dbReference type="SAM" id="SignalP"/>
    </source>
</evidence>
<name>A3U8Y1_CROAH</name>
<protein>
    <recommendedName>
        <fullName evidence="4">Lipocalin-like domain-containing protein</fullName>
    </recommendedName>
</protein>
<dbReference type="KEGG" id="cat:CA2559_09543"/>
<dbReference type="STRING" id="216432.CA2559_09543"/>
<dbReference type="EMBL" id="CP002046">
    <property type="protein sequence ID" value="EAP86267.1"/>
    <property type="molecule type" value="Genomic_DNA"/>
</dbReference>
<sequence length="148" mass="16449">MKSIKTLLLASFCTIAMSCSSDDDGTTASSNDGPNADIETNIEGTYTITRLDVDNVASEQDFQGFTFQFTANGTVIGENDLFAETGSWNYSTTSTNDSLNEFLFLDFNQQDPFTDLERNWVLTERIDNEITLSDTTSTNVDRLTFTIQ</sequence>
<dbReference type="Proteomes" id="UP000002297">
    <property type="component" value="Chromosome"/>
</dbReference>
<dbReference type="OrthoDB" id="826659at2"/>
<keyword evidence="1" id="KW-0732">Signal</keyword>
<feature type="chain" id="PRO_5002659088" description="Lipocalin-like domain-containing protein" evidence="1">
    <location>
        <begin position="22"/>
        <end position="148"/>
    </location>
</feature>
<dbReference type="GeneID" id="89453653"/>
<evidence type="ECO:0000313" key="3">
    <source>
        <dbReference type="Proteomes" id="UP000002297"/>
    </source>
</evidence>
<gene>
    <name evidence="2" type="ordered locus">CA2559_09543</name>
</gene>
<reference evidence="2 3" key="1">
    <citation type="journal article" date="2010" name="J. Bacteriol.">
        <title>The complete genome sequence of Croceibacter atlanticus HTCC2559T.</title>
        <authorList>
            <person name="Oh H.M."/>
            <person name="Kang I."/>
            <person name="Ferriera S."/>
            <person name="Giovannoni S.J."/>
            <person name="Cho J.C."/>
        </authorList>
    </citation>
    <scope>NUCLEOTIDE SEQUENCE [LARGE SCALE GENOMIC DNA]</scope>
    <source>
        <strain evidence="3">ATCC BAA-628 / HTCC2559 / KCTC 12090</strain>
    </source>
</reference>
<evidence type="ECO:0008006" key="4">
    <source>
        <dbReference type="Google" id="ProtNLM"/>
    </source>
</evidence>
<proteinExistence type="predicted"/>
<feature type="signal peptide" evidence="1">
    <location>
        <begin position="1"/>
        <end position="21"/>
    </location>
</feature>
<organism evidence="2 3">
    <name type="scientific">Croceibacter atlanticus (strain ATCC BAA-628 / JCM 21780 / CIP 108009 / IAM 15332 / KCTC 12090 / HTCC2559)</name>
    <dbReference type="NCBI Taxonomy" id="216432"/>
    <lineage>
        <taxon>Bacteria</taxon>
        <taxon>Pseudomonadati</taxon>
        <taxon>Bacteroidota</taxon>
        <taxon>Flavobacteriia</taxon>
        <taxon>Flavobacteriales</taxon>
        <taxon>Flavobacteriaceae</taxon>
        <taxon>Croceibacter</taxon>
    </lineage>
</organism>
<dbReference type="PROSITE" id="PS51257">
    <property type="entry name" value="PROKAR_LIPOPROTEIN"/>
    <property type="match status" value="1"/>
</dbReference>
<dbReference type="HOGENOM" id="CLU_1755798_0_0_10"/>
<keyword evidence="3" id="KW-1185">Reference proteome</keyword>
<dbReference type="AlphaFoldDB" id="A3U8Y1"/>